<evidence type="ECO:0000313" key="15">
    <source>
        <dbReference type="Proteomes" id="UP000252585"/>
    </source>
</evidence>
<dbReference type="SUPFAM" id="SSF158472">
    <property type="entry name" value="HAMP domain-like"/>
    <property type="match status" value="1"/>
</dbReference>
<keyword evidence="5 12" id="KW-0812">Transmembrane</keyword>
<name>A0A368YDD3_9BACI</name>
<keyword evidence="3" id="KW-0597">Phosphoprotein</keyword>
<gene>
    <name evidence="14" type="ORF">DFR57_101217</name>
</gene>
<evidence type="ECO:0000256" key="10">
    <source>
        <dbReference type="ARBA" id="ARBA00023012"/>
    </source>
</evidence>
<keyword evidence="11 12" id="KW-0472">Membrane</keyword>
<keyword evidence="4" id="KW-0808">Transferase</keyword>
<dbReference type="PANTHER" id="PTHR34220">
    <property type="entry name" value="SENSOR HISTIDINE KINASE YPDA"/>
    <property type="match status" value="1"/>
</dbReference>
<dbReference type="EMBL" id="QPJJ01000001">
    <property type="protein sequence ID" value="RCW77346.1"/>
    <property type="molecule type" value="Genomic_DNA"/>
</dbReference>
<evidence type="ECO:0000256" key="4">
    <source>
        <dbReference type="ARBA" id="ARBA00022679"/>
    </source>
</evidence>
<evidence type="ECO:0000256" key="11">
    <source>
        <dbReference type="ARBA" id="ARBA00023136"/>
    </source>
</evidence>
<keyword evidence="10" id="KW-0902">Two-component regulatory system</keyword>
<keyword evidence="8" id="KW-0067">ATP-binding</keyword>
<evidence type="ECO:0000256" key="6">
    <source>
        <dbReference type="ARBA" id="ARBA00022741"/>
    </source>
</evidence>
<reference evidence="14 15" key="1">
    <citation type="submission" date="2018-07" db="EMBL/GenBank/DDBJ databases">
        <title>Genomic Encyclopedia of Type Strains, Phase IV (KMG-IV): sequencing the most valuable type-strain genomes for metagenomic binning, comparative biology and taxonomic classification.</title>
        <authorList>
            <person name="Goeker M."/>
        </authorList>
    </citation>
    <scope>NUCLEOTIDE SEQUENCE [LARGE SCALE GENOMIC DNA]</scope>
    <source>
        <strain evidence="14 15">DSM 27696</strain>
    </source>
</reference>
<dbReference type="SUPFAM" id="SSF55874">
    <property type="entry name" value="ATPase domain of HSP90 chaperone/DNA topoisomerase II/histidine kinase"/>
    <property type="match status" value="1"/>
</dbReference>
<dbReference type="Pfam" id="PF02518">
    <property type="entry name" value="HATPase_c"/>
    <property type="match status" value="1"/>
</dbReference>
<evidence type="ECO:0000256" key="9">
    <source>
        <dbReference type="ARBA" id="ARBA00022989"/>
    </source>
</evidence>
<dbReference type="OrthoDB" id="9776552at2"/>
<dbReference type="Pfam" id="PF02743">
    <property type="entry name" value="dCache_1"/>
    <property type="match status" value="1"/>
</dbReference>
<evidence type="ECO:0000259" key="13">
    <source>
        <dbReference type="PROSITE" id="PS50885"/>
    </source>
</evidence>
<dbReference type="GO" id="GO:0005886">
    <property type="term" value="C:plasma membrane"/>
    <property type="evidence" value="ECO:0007669"/>
    <property type="project" value="UniProtKB-SubCell"/>
</dbReference>
<dbReference type="CDD" id="cd06225">
    <property type="entry name" value="HAMP"/>
    <property type="match status" value="1"/>
</dbReference>
<proteinExistence type="predicted"/>
<feature type="transmembrane region" description="Helical" evidence="12">
    <location>
        <begin position="291"/>
        <end position="315"/>
    </location>
</feature>
<evidence type="ECO:0000256" key="8">
    <source>
        <dbReference type="ARBA" id="ARBA00022840"/>
    </source>
</evidence>
<dbReference type="RefSeq" id="WP_114351282.1">
    <property type="nucleotide sequence ID" value="NZ_QPJJ01000001.1"/>
</dbReference>
<dbReference type="AlphaFoldDB" id="A0A368YDD3"/>
<accession>A0A368YDD3</accession>
<evidence type="ECO:0000256" key="1">
    <source>
        <dbReference type="ARBA" id="ARBA00004651"/>
    </source>
</evidence>
<feature type="domain" description="HAMP" evidence="13">
    <location>
        <begin position="312"/>
        <end position="364"/>
    </location>
</feature>
<dbReference type="PROSITE" id="PS50885">
    <property type="entry name" value="HAMP"/>
    <property type="match status" value="1"/>
</dbReference>
<dbReference type="Gene3D" id="3.30.565.10">
    <property type="entry name" value="Histidine kinase-like ATPase, C-terminal domain"/>
    <property type="match status" value="1"/>
</dbReference>
<keyword evidence="2" id="KW-1003">Cell membrane</keyword>
<dbReference type="Gene3D" id="3.30.450.20">
    <property type="entry name" value="PAS domain"/>
    <property type="match status" value="2"/>
</dbReference>
<dbReference type="InterPro" id="IPR036890">
    <property type="entry name" value="HATPase_C_sf"/>
</dbReference>
<dbReference type="InterPro" id="IPR010559">
    <property type="entry name" value="Sig_transdc_His_kin_internal"/>
</dbReference>
<protein>
    <submittedName>
        <fullName evidence="14">Histidine kinase/DNA gyrase B/HSP90-like ATPase</fullName>
    </submittedName>
</protein>
<evidence type="ECO:0000313" key="14">
    <source>
        <dbReference type="EMBL" id="RCW77346.1"/>
    </source>
</evidence>
<comment type="subcellular location">
    <subcellularLocation>
        <location evidence="1">Cell membrane</location>
        <topology evidence="1">Multi-pass membrane protein</topology>
    </subcellularLocation>
</comment>
<keyword evidence="15" id="KW-1185">Reference proteome</keyword>
<dbReference type="Gene3D" id="1.10.8.500">
    <property type="entry name" value="HAMP domain in histidine kinase"/>
    <property type="match status" value="1"/>
</dbReference>
<evidence type="ECO:0000256" key="3">
    <source>
        <dbReference type="ARBA" id="ARBA00022553"/>
    </source>
</evidence>
<dbReference type="InterPro" id="IPR050640">
    <property type="entry name" value="Bact_2-comp_sensor_kinase"/>
</dbReference>
<dbReference type="GO" id="GO:0000155">
    <property type="term" value="F:phosphorelay sensor kinase activity"/>
    <property type="evidence" value="ECO:0007669"/>
    <property type="project" value="InterPro"/>
</dbReference>
<dbReference type="InterPro" id="IPR003594">
    <property type="entry name" value="HATPase_dom"/>
</dbReference>
<keyword evidence="7 14" id="KW-0418">Kinase</keyword>
<keyword evidence="6" id="KW-0547">Nucleotide-binding</keyword>
<dbReference type="SMART" id="SM00387">
    <property type="entry name" value="HATPase_c"/>
    <property type="match status" value="1"/>
</dbReference>
<keyword evidence="9 12" id="KW-1133">Transmembrane helix</keyword>
<evidence type="ECO:0000256" key="5">
    <source>
        <dbReference type="ARBA" id="ARBA00022692"/>
    </source>
</evidence>
<comment type="caution">
    <text evidence="14">The sequence shown here is derived from an EMBL/GenBank/DDBJ whole genome shotgun (WGS) entry which is preliminary data.</text>
</comment>
<evidence type="ECO:0000256" key="7">
    <source>
        <dbReference type="ARBA" id="ARBA00022777"/>
    </source>
</evidence>
<dbReference type="InterPro" id="IPR003660">
    <property type="entry name" value="HAMP_dom"/>
</dbReference>
<dbReference type="InterPro" id="IPR033479">
    <property type="entry name" value="dCache_1"/>
</dbReference>
<sequence length="581" mass="66943">MNQKKRYTIKNKMIMTFIPLTVFALLIISLSSFFLYSNSLQNSYERLVKETLVQVNFHLDTYLNDIVRLTHSPYYNDNIMKVLENNSNLSPLDESTLMDKELYTILTTLREDIQGVYFYRNDGTIFSKSRYRITMDPTTNYIESDWFKNITQTKKEKFFINELNMSGVNNRPSRAFSVARGINLYDQPSLAALVIDINYTGLENIIKDVDIGDQSNILILDQNNNLIMSQNKQFLSAFNKIDFDIPRVQEINSNNEILISNFVESNTSDWKIVGIVSRKEVFMDLNEIQRLILIIAGITILLIAGACIVVSYRITKPLSSLNRLMKEVKKGNYNIAMKEIRNDEIGDLARTFNDMKSNINQLVHQVLEEKFKQKEAELKNLKYQIRPHFLYNTLESIRSLAEIKGNLNIVEMSSSLGAFLRYSIKEHNNFVSFSDEINQVKNYVNIQQLRFGSLGVQYNLDPKALKCKTIPLILQPIVENAIQHGFKENIHVRKIIIEGRVHNNETIIITVKDNGFGIENEKLEQINNALRENNHDANQLGIGLKNVDSRIKMTFGEKFGLQLESKVQEGTTIILIVPYVS</sequence>
<dbReference type="Pfam" id="PF00672">
    <property type="entry name" value="HAMP"/>
    <property type="match status" value="1"/>
</dbReference>
<organism evidence="14 15">
    <name type="scientific">Saliterribacillus persicus</name>
    <dbReference type="NCBI Taxonomy" id="930114"/>
    <lineage>
        <taxon>Bacteria</taxon>
        <taxon>Bacillati</taxon>
        <taxon>Bacillota</taxon>
        <taxon>Bacilli</taxon>
        <taxon>Bacillales</taxon>
        <taxon>Bacillaceae</taxon>
        <taxon>Saliterribacillus</taxon>
    </lineage>
</organism>
<evidence type="ECO:0000256" key="12">
    <source>
        <dbReference type="SAM" id="Phobius"/>
    </source>
</evidence>
<dbReference type="SMART" id="SM00304">
    <property type="entry name" value="HAMP"/>
    <property type="match status" value="1"/>
</dbReference>
<dbReference type="PANTHER" id="PTHR34220:SF11">
    <property type="entry name" value="SENSOR PROTEIN KINASE HPTS"/>
    <property type="match status" value="1"/>
</dbReference>
<dbReference type="GO" id="GO:0005524">
    <property type="term" value="F:ATP binding"/>
    <property type="evidence" value="ECO:0007669"/>
    <property type="project" value="UniProtKB-KW"/>
</dbReference>
<feature type="transmembrane region" description="Helical" evidence="12">
    <location>
        <begin position="12"/>
        <end position="36"/>
    </location>
</feature>
<dbReference type="Pfam" id="PF06580">
    <property type="entry name" value="His_kinase"/>
    <property type="match status" value="1"/>
</dbReference>
<dbReference type="Proteomes" id="UP000252585">
    <property type="component" value="Unassembled WGS sequence"/>
</dbReference>
<evidence type="ECO:0000256" key="2">
    <source>
        <dbReference type="ARBA" id="ARBA00022475"/>
    </source>
</evidence>